<sequence>MSRVSDAIAAGGTWRRFWWHYLQMVIAMMIGMALAPLARMLFTALGAEDAYARADVMLLVMATTMVIGMTVWMLIRRHGWRPIAEMAAAMYVPFLVLLPFLWTGLIDRMILSTAGHVLMFLAMAGVMLLRPAEYMLPHGAHHHAGHLEHAAHAEHAPSTES</sequence>
<name>A0ABV8LN43_9ACTN</name>
<feature type="transmembrane region" description="Helical" evidence="1">
    <location>
        <begin position="87"/>
        <end position="103"/>
    </location>
</feature>
<keyword evidence="1" id="KW-0812">Transmembrane</keyword>
<feature type="transmembrane region" description="Helical" evidence="1">
    <location>
        <begin position="109"/>
        <end position="129"/>
    </location>
</feature>
<evidence type="ECO:0000256" key="1">
    <source>
        <dbReference type="SAM" id="Phobius"/>
    </source>
</evidence>
<protein>
    <recommendedName>
        <fullName evidence="4">Flagellar biosynthetic protein FliP</fullName>
    </recommendedName>
</protein>
<accession>A0ABV8LN43</accession>
<organism evidence="2 3">
    <name type="scientific">Hamadaea flava</name>
    <dbReference type="NCBI Taxonomy" id="1742688"/>
    <lineage>
        <taxon>Bacteria</taxon>
        <taxon>Bacillati</taxon>
        <taxon>Actinomycetota</taxon>
        <taxon>Actinomycetes</taxon>
        <taxon>Micromonosporales</taxon>
        <taxon>Micromonosporaceae</taxon>
        <taxon>Hamadaea</taxon>
    </lineage>
</organism>
<evidence type="ECO:0000313" key="2">
    <source>
        <dbReference type="EMBL" id="MFC4132437.1"/>
    </source>
</evidence>
<keyword evidence="1" id="KW-1133">Transmembrane helix</keyword>
<dbReference type="Proteomes" id="UP001595816">
    <property type="component" value="Unassembled WGS sequence"/>
</dbReference>
<proteinExistence type="predicted"/>
<comment type="caution">
    <text evidence="2">The sequence shown here is derived from an EMBL/GenBank/DDBJ whole genome shotgun (WGS) entry which is preliminary data.</text>
</comment>
<keyword evidence="1" id="KW-0472">Membrane</keyword>
<reference evidence="3" key="1">
    <citation type="journal article" date="2019" name="Int. J. Syst. Evol. Microbiol.">
        <title>The Global Catalogue of Microorganisms (GCM) 10K type strain sequencing project: providing services to taxonomists for standard genome sequencing and annotation.</title>
        <authorList>
            <consortium name="The Broad Institute Genomics Platform"/>
            <consortium name="The Broad Institute Genome Sequencing Center for Infectious Disease"/>
            <person name="Wu L."/>
            <person name="Ma J."/>
        </authorList>
    </citation>
    <scope>NUCLEOTIDE SEQUENCE [LARGE SCALE GENOMIC DNA]</scope>
    <source>
        <strain evidence="3">CGMCC 4.7289</strain>
    </source>
</reference>
<dbReference type="EMBL" id="JBHSAY010000009">
    <property type="protein sequence ID" value="MFC4132437.1"/>
    <property type="molecule type" value="Genomic_DNA"/>
</dbReference>
<dbReference type="RefSeq" id="WP_253753241.1">
    <property type="nucleotide sequence ID" value="NZ_JAMZDZ010000001.1"/>
</dbReference>
<keyword evidence="3" id="KW-1185">Reference proteome</keyword>
<gene>
    <name evidence="2" type="ORF">ACFOZ4_17655</name>
</gene>
<feature type="transmembrane region" description="Helical" evidence="1">
    <location>
        <begin position="21"/>
        <end position="44"/>
    </location>
</feature>
<feature type="transmembrane region" description="Helical" evidence="1">
    <location>
        <begin position="56"/>
        <end position="75"/>
    </location>
</feature>
<evidence type="ECO:0008006" key="4">
    <source>
        <dbReference type="Google" id="ProtNLM"/>
    </source>
</evidence>
<evidence type="ECO:0000313" key="3">
    <source>
        <dbReference type="Proteomes" id="UP001595816"/>
    </source>
</evidence>